<dbReference type="GeneID" id="30993592"/>
<organism evidence="1 2">
    <name type="scientific">Hyphopichia burtonii NRRL Y-1933</name>
    <dbReference type="NCBI Taxonomy" id="984485"/>
    <lineage>
        <taxon>Eukaryota</taxon>
        <taxon>Fungi</taxon>
        <taxon>Dikarya</taxon>
        <taxon>Ascomycota</taxon>
        <taxon>Saccharomycotina</taxon>
        <taxon>Pichiomycetes</taxon>
        <taxon>Debaryomycetaceae</taxon>
        <taxon>Hyphopichia</taxon>
    </lineage>
</organism>
<dbReference type="Proteomes" id="UP000095085">
    <property type="component" value="Unassembled WGS sequence"/>
</dbReference>
<dbReference type="OrthoDB" id="4079278at2759"/>
<protein>
    <submittedName>
        <fullName evidence="1">Uncharacterized protein</fullName>
    </submittedName>
</protein>
<reference evidence="2" key="1">
    <citation type="submission" date="2016-05" db="EMBL/GenBank/DDBJ databases">
        <title>Comparative genomics of biotechnologically important yeasts.</title>
        <authorList>
            <consortium name="DOE Joint Genome Institute"/>
            <person name="Riley R."/>
            <person name="Haridas S."/>
            <person name="Wolfe K.H."/>
            <person name="Lopes M.R."/>
            <person name="Hittinger C.T."/>
            <person name="Goker M."/>
            <person name="Salamov A."/>
            <person name="Wisecaver J."/>
            <person name="Long T.M."/>
            <person name="Aerts A.L."/>
            <person name="Barry K."/>
            <person name="Choi C."/>
            <person name="Clum A."/>
            <person name="Coughlan A.Y."/>
            <person name="Deshpande S."/>
            <person name="Douglass A.P."/>
            <person name="Hanson S.J."/>
            <person name="Klenk H.-P."/>
            <person name="Labutti K."/>
            <person name="Lapidus A."/>
            <person name="Lindquist E."/>
            <person name="Lipzen A."/>
            <person name="Meier-Kolthoff J.P."/>
            <person name="Ohm R.A."/>
            <person name="Otillar R.P."/>
            <person name="Pangilinan J."/>
            <person name="Peng Y."/>
            <person name="Rokas A."/>
            <person name="Rosa C.A."/>
            <person name="Scheuner C."/>
            <person name="Sibirny A.A."/>
            <person name="Slot J.C."/>
            <person name="Stielow J.B."/>
            <person name="Sun H."/>
            <person name="Kurtzman C.P."/>
            <person name="Blackwell M."/>
            <person name="Grigoriev I.V."/>
            <person name="Jeffries T.W."/>
        </authorList>
    </citation>
    <scope>NUCLEOTIDE SEQUENCE [LARGE SCALE GENOMIC DNA]</scope>
    <source>
        <strain evidence="2">NRRL Y-1933</strain>
    </source>
</reference>
<dbReference type="AlphaFoldDB" id="A0A1E4RDC9"/>
<dbReference type="RefSeq" id="XP_020074346.1">
    <property type="nucleotide sequence ID" value="XM_020219042.1"/>
</dbReference>
<keyword evidence="2" id="KW-1185">Reference proteome</keyword>
<dbReference type="EMBL" id="KV454545">
    <property type="protein sequence ID" value="ODV65279.1"/>
    <property type="molecule type" value="Genomic_DNA"/>
</dbReference>
<gene>
    <name evidence="1" type="ORF">HYPBUDRAFT_114377</name>
</gene>
<sequence length="608" mass="70694">MHRHSIANKKRTKEAILSVPNFLNASKEQSNLRAFERLSRAYKILANRKPLKHSVSDCYSYYKSKDAIFADDLMTYPKINKSLLKLLFDNFDKSSSIRIILLNDLGSLLIKEQFNSIFTLVKELGSEANAFTEHIMEELLTLRSDYMSRKKLKERLAFLIIVQATFSGEHMLATKLALDFYKLEIQFNPNVLNVLLKSLSIDKTLHFTYNAVAIMKLLDVFGMEFTSTKNLIPLADYMLAEKGVPYFANILHDKLLGECFIDEESLCKFSEVSSLLIGRNLQVGNLDRALKAWFKLHNLDKDFITLNLDLLSKLLDSLIASHRYQDLEKLLHTLPQEAFGNFEIMERVLKYYGCVKVDQRVFENLVNKLEPPLNRLTLSVLLEAFLMQNNDVAHDKILPSILKLKNGINHNDFNAIISKLLRQHNLEESISMTNGTDVRIAKTSYISILKYVLFHQDVEFQVRTQFIERMVKEFMHLTKVDDALRDLAKTMFQYILNKINNRLSRKFYSSFAYKGLVDLGSEKVFDFRELFFPQSIEGLILIDDQNRLDCLRIIGERAVKDQDFDMIKWTMNEMRLTGMILKDIIPIFQKFDPKFMESVFKKQVIQNL</sequence>
<evidence type="ECO:0000313" key="2">
    <source>
        <dbReference type="Proteomes" id="UP000095085"/>
    </source>
</evidence>
<dbReference type="STRING" id="984485.A0A1E4RDC9"/>
<name>A0A1E4RDC9_9ASCO</name>
<accession>A0A1E4RDC9</accession>
<proteinExistence type="predicted"/>
<evidence type="ECO:0000313" key="1">
    <source>
        <dbReference type="EMBL" id="ODV65279.1"/>
    </source>
</evidence>